<dbReference type="EMBL" id="CP104562">
    <property type="protein sequence ID" value="UXH80480.1"/>
    <property type="molecule type" value="Genomic_DNA"/>
</dbReference>
<evidence type="ECO:0000313" key="2">
    <source>
        <dbReference type="Proteomes" id="UP001064933"/>
    </source>
</evidence>
<dbReference type="Proteomes" id="UP001064933">
    <property type="component" value="Chromosome"/>
</dbReference>
<organism evidence="1 2">
    <name type="scientific">Roseateles amylovorans</name>
    <dbReference type="NCBI Taxonomy" id="2978473"/>
    <lineage>
        <taxon>Bacteria</taxon>
        <taxon>Pseudomonadati</taxon>
        <taxon>Pseudomonadota</taxon>
        <taxon>Betaproteobacteria</taxon>
        <taxon>Burkholderiales</taxon>
        <taxon>Sphaerotilaceae</taxon>
        <taxon>Roseateles</taxon>
    </lineage>
</organism>
<dbReference type="Gene3D" id="3.40.50.300">
    <property type="entry name" value="P-loop containing nucleotide triphosphate hydrolases"/>
    <property type="match status" value="1"/>
</dbReference>
<dbReference type="RefSeq" id="WP_261760297.1">
    <property type="nucleotide sequence ID" value="NZ_CP104562.2"/>
</dbReference>
<protein>
    <recommendedName>
        <fullName evidence="3">ATP-binding protein</fullName>
    </recommendedName>
</protein>
<sequence length="449" mass="50209">MNAPSLGPLLDDFSKVLANDPGALDVNSAMYVPNLHGVGAEDVIALLERAIRRTDDEGQIYYFSGQRGTGKSTELRRLATQLNAQSDTRAYVVDALEYISDTHPLDTLSLLLVAAIAFADRLAQPDGLGVAPAREDGLLARFTGWLRTEVDITQVSIGGVKAEFRKQQQSIVERLRSFDLTRQERVMAECRAYLSDMAEAVRATWQCRRVVLAIDSLERLRGIGGEAGAMFERIVRVFDGGIAQLRVPGVQMIYSVPPYLPYLTNVKALVRLFVLASVRVCQPPATARREARIEGVAAMRHVVERRFPRWRELIEEPALDRLILASGGDLRQLLRRLVLDVLDEAYFQQERLPLQASDAILEVVLKRHRAEIGNLVVRNEFPLLRGIAQTHALDLERREDLPIVAHFFDVRAVLNYRNGVEWLDLNPLLWDLISTSPAVQPATHEPGTA</sequence>
<dbReference type="SUPFAM" id="SSF52540">
    <property type="entry name" value="P-loop containing nucleoside triphosphate hydrolases"/>
    <property type="match status" value="1"/>
</dbReference>
<gene>
    <name evidence="1" type="ORF">N4261_11665</name>
</gene>
<keyword evidence="2" id="KW-1185">Reference proteome</keyword>
<evidence type="ECO:0008006" key="3">
    <source>
        <dbReference type="Google" id="ProtNLM"/>
    </source>
</evidence>
<reference evidence="1" key="1">
    <citation type="submission" date="2022-10" db="EMBL/GenBank/DDBJ databases">
        <title>Characterization and whole genome sequencing of a new Roseateles species, isolated from fresh water.</title>
        <authorList>
            <person name="Guliayeva D.Y."/>
            <person name="Akhremchuk A.E."/>
            <person name="Sikolenko M.A."/>
            <person name="Valentovich L.N."/>
            <person name="Sidarenka A.V."/>
        </authorList>
    </citation>
    <scope>NUCLEOTIDE SEQUENCE</scope>
    <source>
        <strain evidence="1">BIM B-1768</strain>
    </source>
</reference>
<evidence type="ECO:0000313" key="1">
    <source>
        <dbReference type="EMBL" id="UXH80480.1"/>
    </source>
</evidence>
<accession>A0ABY6BA80</accession>
<dbReference type="InterPro" id="IPR027417">
    <property type="entry name" value="P-loop_NTPase"/>
</dbReference>
<name>A0ABY6BA80_9BURK</name>
<proteinExistence type="predicted"/>